<dbReference type="Proteomes" id="UP000682892">
    <property type="component" value="Chromosome 2"/>
</dbReference>
<evidence type="ECO:0000256" key="4">
    <source>
        <dbReference type="ARBA" id="ARBA00022692"/>
    </source>
</evidence>
<dbReference type="OMA" id="VWWHCLL"/>
<evidence type="ECO:0000259" key="9">
    <source>
        <dbReference type="PROSITE" id="PS50076"/>
    </source>
</evidence>
<feature type="transmembrane region" description="Helical" evidence="8">
    <location>
        <begin position="206"/>
        <end position="223"/>
    </location>
</feature>
<dbReference type="CDD" id="cd06257">
    <property type="entry name" value="DnaJ"/>
    <property type="match status" value="1"/>
</dbReference>
<evidence type="ECO:0000256" key="3">
    <source>
        <dbReference type="ARBA" id="ARBA00020945"/>
    </source>
</evidence>
<dbReference type="Pfam" id="PF05154">
    <property type="entry name" value="TM2"/>
    <property type="match status" value="1"/>
</dbReference>
<feature type="transmembrane region" description="Helical" evidence="8">
    <location>
        <begin position="71"/>
        <end position="90"/>
    </location>
</feature>
<dbReference type="InterPro" id="IPR001623">
    <property type="entry name" value="DnaJ_domain"/>
</dbReference>
<feature type="domain" description="J" evidence="9">
    <location>
        <begin position="348"/>
        <end position="417"/>
    </location>
</feature>
<evidence type="ECO:0000256" key="2">
    <source>
        <dbReference type="ARBA" id="ARBA00004141"/>
    </source>
</evidence>
<proteinExistence type="predicted"/>
<dbReference type="InterPro" id="IPR007829">
    <property type="entry name" value="TM2"/>
</dbReference>
<dbReference type="PANTHER" id="PTHR44733:SF1">
    <property type="entry name" value="DNAJ HOMOLOG SUBFAMILY C MEMBER 22"/>
    <property type="match status" value="1"/>
</dbReference>
<dbReference type="PROSITE" id="PS50076">
    <property type="entry name" value="DNAJ_2"/>
    <property type="match status" value="1"/>
</dbReference>
<dbReference type="SUPFAM" id="SSF46565">
    <property type="entry name" value="Chaperone J-domain"/>
    <property type="match status" value="1"/>
</dbReference>
<name>A0A1S4FTA6_AEDAE</name>
<comment type="subcellular location">
    <subcellularLocation>
        <location evidence="2">Membrane</location>
        <topology evidence="2">Multi-pass membrane protein</topology>
    </subcellularLocation>
</comment>
<comment type="function">
    <text evidence="1">May function as a co-chaperone.</text>
</comment>
<feature type="compositionally biased region" description="Low complexity" evidence="7">
    <location>
        <begin position="15"/>
        <end position="31"/>
    </location>
</feature>
<feature type="transmembrane region" description="Helical" evidence="8">
    <location>
        <begin position="266"/>
        <end position="284"/>
    </location>
</feature>
<keyword evidence="4 8" id="KW-0812">Transmembrane</keyword>
<feature type="transmembrane region" description="Helical" evidence="8">
    <location>
        <begin position="152"/>
        <end position="170"/>
    </location>
</feature>
<dbReference type="PANTHER" id="PTHR44733">
    <property type="entry name" value="DNAJ HOMOLOG SUBFAMILY C MEMBER 22"/>
    <property type="match status" value="1"/>
</dbReference>
<dbReference type="InterPro" id="IPR036869">
    <property type="entry name" value="J_dom_sf"/>
</dbReference>
<reference evidence="10" key="3">
    <citation type="submission" date="2012-09" db="EMBL/GenBank/DDBJ databases">
        <authorList>
            <consortium name="VectorBase"/>
        </authorList>
    </citation>
    <scope>NUCLEOTIDE SEQUENCE</scope>
    <source>
        <strain evidence="10">Liverpool</strain>
    </source>
</reference>
<keyword evidence="5 8" id="KW-1133">Transmembrane helix</keyword>
<sequence length="421" mass="48682">MGEKLSPSTGSTALPSKKSSPTSKKTSPSSSKDSKPKPMKRKSKEEKLNHLFGEPPVDVPIRERPPQKSVLVTYILWLFGGFFGLHHLYLHQDRRAFVWWCTLGGYFGIGWLSEIYQIPAMVRDANEDPRFIEEFREKLRQNKKPPFQTPRFLMGIMVGYLFGQVIMIAIPQEVFAGVDWTFLHWLIPLGVAIGVWTVGNMGREKGVFWHCLVASYAFYPLRYFVLDEAYWFTTMAACSAFAFDYCSKEWDLEVPKREKPMKRASIIVPCVLLYLSLWGCFFYFNGTITDSDGDEVPVHEAIHNFIKSPWWTDLKQTISDTIQFAQHNGWGEVWKQIIDSMDADGEQNAYKVLGVSPTASQTEITSVWRKLSREHHPDKVKDEKLRRAAQEKFMEIQQAYEVLSKIKSKRRQRNKKSNEDL</sequence>
<evidence type="ECO:0000256" key="8">
    <source>
        <dbReference type="SAM" id="Phobius"/>
    </source>
</evidence>
<evidence type="ECO:0000313" key="11">
    <source>
        <dbReference type="Proteomes" id="UP000682892"/>
    </source>
</evidence>
<reference evidence="10" key="2">
    <citation type="journal article" date="2007" name="Science">
        <title>Genome sequence of Aedes aegypti, a major arbovirus vector.</title>
        <authorList>
            <person name="Nene V."/>
            <person name="Wortman J.R."/>
            <person name="Lawson D."/>
            <person name="Haas B."/>
            <person name="Kodira C."/>
            <person name="Tu Z.J."/>
            <person name="Loftus B."/>
            <person name="Xi Z."/>
            <person name="Megy K."/>
            <person name="Grabherr M."/>
            <person name="Ren Q."/>
            <person name="Zdobnov E.M."/>
            <person name="Lobo N.F."/>
            <person name="Campbell K.S."/>
            <person name="Brown S.E."/>
            <person name="Bonaldo M.F."/>
            <person name="Zhu J."/>
            <person name="Sinkins S.P."/>
            <person name="Hogenkamp D.G."/>
            <person name="Amedeo P."/>
            <person name="Arensburger P."/>
            <person name="Atkinson P.W."/>
            <person name="Bidwell S."/>
            <person name="Biedler J."/>
            <person name="Birney E."/>
            <person name="Bruggner R.V."/>
            <person name="Costas J."/>
            <person name="Coy M.R."/>
            <person name="Crabtree J."/>
            <person name="Crawford M."/>
            <person name="Debruyn B."/>
            <person name="Decaprio D."/>
            <person name="Eiglmeier K."/>
            <person name="Eisenstadt E."/>
            <person name="El-Dorry H."/>
            <person name="Gelbart W.M."/>
            <person name="Gomes S.L."/>
            <person name="Hammond M."/>
            <person name="Hannick L.I."/>
            <person name="Hogan J.R."/>
            <person name="Holmes M.H."/>
            <person name="Jaffe D."/>
            <person name="Johnston J.S."/>
            <person name="Kennedy R.C."/>
            <person name="Koo H."/>
            <person name="Kravitz S."/>
            <person name="Kriventseva E.V."/>
            <person name="Kulp D."/>
            <person name="Labutti K."/>
            <person name="Lee E."/>
            <person name="Li S."/>
            <person name="Lovin D.D."/>
            <person name="Mao C."/>
            <person name="Mauceli E."/>
            <person name="Menck C.F."/>
            <person name="Miller J.R."/>
            <person name="Montgomery P."/>
            <person name="Mori A."/>
            <person name="Nascimento A.L."/>
            <person name="Naveira H.F."/>
            <person name="Nusbaum C."/>
            <person name="O'leary S."/>
            <person name="Orvis J."/>
            <person name="Pertea M."/>
            <person name="Quesneville H."/>
            <person name="Reidenbach K.R."/>
            <person name="Rogers Y.H."/>
            <person name="Roth C.W."/>
            <person name="Schneider J.R."/>
            <person name="Schatz M."/>
            <person name="Shumway M."/>
            <person name="Stanke M."/>
            <person name="Stinson E.O."/>
            <person name="Tubio J.M."/>
            <person name="Vanzee J.P."/>
            <person name="Verjovski-Almeida S."/>
            <person name="Werner D."/>
            <person name="White O."/>
            <person name="Wyder S."/>
            <person name="Zeng Q."/>
            <person name="Zhao Q."/>
            <person name="Zhao Y."/>
            <person name="Hill C.A."/>
            <person name="Raikhel A.S."/>
            <person name="Soares M.B."/>
            <person name="Knudson D.L."/>
            <person name="Lee N.H."/>
            <person name="Galagan J."/>
            <person name="Salzberg S.L."/>
            <person name="Paulsen I.T."/>
            <person name="Dimopoulos G."/>
            <person name="Collins F.H."/>
            <person name="Birren B."/>
            <person name="Fraser-Liggett C.M."/>
            <person name="Severson D.W."/>
        </authorList>
    </citation>
    <scope>NUCLEOTIDE SEQUENCE [LARGE SCALE GENOMIC DNA]</scope>
    <source>
        <strain evidence="10">Liverpool</strain>
    </source>
</reference>
<evidence type="ECO:0000256" key="5">
    <source>
        <dbReference type="ARBA" id="ARBA00022989"/>
    </source>
</evidence>
<accession>A0A1S4FTA6</accession>
<organism evidence="10 11">
    <name type="scientific">Aedes aegypti</name>
    <name type="common">Yellowfever mosquito</name>
    <name type="synonym">Culex aegypti</name>
    <dbReference type="NCBI Taxonomy" id="7159"/>
    <lineage>
        <taxon>Eukaryota</taxon>
        <taxon>Metazoa</taxon>
        <taxon>Ecdysozoa</taxon>
        <taxon>Arthropoda</taxon>
        <taxon>Hexapoda</taxon>
        <taxon>Insecta</taxon>
        <taxon>Pterygota</taxon>
        <taxon>Neoptera</taxon>
        <taxon>Endopterygota</taxon>
        <taxon>Diptera</taxon>
        <taxon>Nematocera</taxon>
        <taxon>Culicoidea</taxon>
        <taxon>Culicidae</taxon>
        <taxon>Culicinae</taxon>
        <taxon>Aedini</taxon>
        <taxon>Aedes</taxon>
        <taxon>Stegomyia</taxon>
    </lineage>
</organism>
<feature type="transmembrane region" description="Helical" evidence="8">
    <location>
        <begin position="182"/>
        <end position="199"/>
    </location>
</feature>
<reference evidence="10" key="1">
    <citation type="submission" date="2005-10" db="EMBL/GenBank/DDBJ databases">
        <authorList>
            <person name="Loftus B.J."/>
            <person name="Nene V.M."/>
            <person name="Hannick L.I."/>
            <person name="Bidwell S."/>
            <person name="Haas B."/>
            <person name="Amedeo P."/>
            <person name="Orvis J."/>
            <person name="Wortman J.R."/>
            <person name="White O.R."/>
            <person name="Salzberg S."/>
            <person name="Shumway M."/>
            <person name="Koo H."/>
            <person name="Zhao Y."/>
            <person name="Holmes M."/>
            <person name="Miller J."/>
            <person name="Schatz M."/>
            <person name="Pop M."/>
            <person name="Pai G."/>
            <person name="Utterback T."/>
            <person name="Rogers Y.-H."/>
            <person name="Kravitz S."/>
            <person name="Fraser C.M."/>
        </authorList>
    </citation>
    <scope>NUCLEOTIDE SEQUENCE</scope>
    <source>
        <strain evidence="10">Liverpool</strain>
    </source>
</reference>
<dbReference type="PRINTS" id="PR00625">
    <property type="entry name" value="JDOMAIN"/>
</dbReference>
<dbReference type="OrthoDB" id="10262359at2759"/>
<evidence type="ECO:0000256" key="7">
    <source>
        <dbReference type="SAM" id="MobiDB-lite"/>
    </source>
</evidence>
<dbReference type="EMBL" id="CH477627">
    <property type="protein sequence ID" value="EAT38114.1"/>
    <property type="molecule type" value="Genomic_DNA"/>
</dbReference>
<dbReference type="SMART" id="SM00271">
    <property type="entry name" value="DnaJ"/>
    <property type="match status" value="1"/>
</dbReference>
<dbReference type="Pfam" id="PF00226">
    <property type="entry name" value="DnaJ"/>
    <property type="match status" value="1"/>
</dbReference>
<feature type="region of interest" description="Disordered" evidence="7">
    <location>
        <begin position="1"/>
        <end position="49"/>
    </location>
</feature>
<dbReference type="AlphaFoldDB" id="A0A1S4FTA6"/>
<feature type="transmembrane region" description="Helical" evidence="8">
    <location>
        <begin position="96"/>
        <end position="113"/>
    </location>
</feature>
<dbReference type="GO" id="GO:0016020">
    <property type="term" value="C:membrane"/>
    <property type="evidence" value="ECO:0007669"/>
    <property type="project" value="UniProtKB-SubCell"/>
</dbReference>
<evidence type="ECO:0000256" key="6">
    <source>
        <dbReference type="ARBA" id="ARBA00023136"/>
    </source>
</evidence>
<gene>
    <name evidence="10" type="ORF">AaeL_AAEL009967</name>
</gene>
<evidence type="ECO:0000313" key="10">
    <source>
        <dbReference type="EMBL" id="EAT38114.1"/>
    </source>
</evidence>
<dbReference type="HOGENOM" id="CLU_057927_0_0_1"/>
<feature type="compositionally biased region" description="Polar residues" evidence="7">
    <location>
        <begin position="1"/>
        <end position="14"/>
    </location>
</feature>
<keyword evidence="6 8" id="KW-0472">Membrane</keyword>
<dbReference type="Gene3D" id="1.10.287.110">
    <property type="entry name" value="DnaJ domain"/>
    <property type="match status" value="1"/>
</dbReference>
<protein>
    <recommendedName>
        <fullName evidence="3">DnaJ homolog subfamily C member 22</fullName>
    </recommendedName>
</protein>
<evidence type="ECO:0000256" key="1">
    <source>
        <dbReference type="ARBA" id="ARBA00002080"/>
    </source>
</evidence>